<name>A0AAV8PWJ0_ENSVE</name>
<evidence type="ECO:0000259" key="5">
    <source>
        <dbReference type="SMART" id="SM00499"/>
    </source>
</evidence>
<dbReference type="CDD" id="cd01959">
    <property type="entry name" value="nsLTP2"/>
    <property type="match status" value="1"/>
</dbReference>
<comment type="caution">
    <text evidence="6">The sequence shown here is derived from an EMBL/GenBank/DDBJ whole genome shotgun (WGS) entry which is preliminary data.</text>
</comment>
<dbReference type="GO" id="GO:0008289">
    <property type="term" value="F:lipid binding"/>
    <property type="evidence" value="ECO:0007669"/>
    <property type="project" value="UniProtKB-KW"/>
</dbReference>
<dbReference type="Proteomes" id="UP001222027">
    <property type="component" value="Unassembled WGS sequence"/>
</dbReference>
<dbReference type="Gene3D" id="1.10.110.10">
    <property type="entry name" value="Plant lipid-transfer and hydrophobic proteins"/>
    <property type="match status" value="1"/>
</dbReference>
<evidence type="ECO:0000256" key="1">
    <source>
        <dbReference type="ARBA" id="ARBA00009707"/>
    </source>
</evidence>
<evidence type="ECO:0000256" key="4">
    <source>
        <dbReference type="SAM" id="Phobius"/>
    </source>
</evidence>
<dbReference type="InterPro" id="IPR033872">
    <property type="entry name" value="nsLTP2"/>
</dbReference>
<dbReference type="Pfam" id="PF14368">
    <property type="entry name" value="LTP_2"/>
    <property type="match status" value="1"/>
</dbReference>
<keyword evidence="4" id="KW-1133">Transmembrane helix</keyword>
<evidence type="ECO:0000313" key="7">
    <source>
        <dbReference type="Proteomes" id="UP001222027"/>
    </source>
</evidence>
<keyword evidence="4" id="KW-0812">Transmembrane</keyword>
<dbReference type="InterPro" id="IPR036312">
    <property type="entry name" value="Bifun_inhib/LTP/seed_sf"/>
</dbReference>
<dbReference type="GO" id="GO:0006869">
    <property type="term" value="P:lipid transport"/>
    <property type="evidence" value="ECO:0007669"/>
    <property type="project" value="InterPro"/>
</dbReference>
<keyword evidence="4" id="KW-0472">Membrane</keyword>
<evidence type="ECO:0000313" key="6">
    <source>
        <dbReference type="EMBL" id="KAJ8459492.1"/>
    </source>
</evidence>
<feature type="transmembrane region" description="Helical" evidence="4">
    <location>
        <begin position="92"/>
        <end position="112"/>
    </location>
</feature>
<accession>A0AAV8PWJ0</accession>
<protein>
    <recommendedName>
        <fullName evidence="5">Bifunctional inhibitor/plant lipid transfer protein/seed storage helical domain-containing protein</fullName>
    </recommendedName>
</protein>
<feature type="domain" description="Bifunctional inhibitor/plant lipid transfer protein/seed storage helical" evidence="5">
    <location>
        <begin position="123"/>
        <end position="188"/>
    </location>
</feature>
<keyword evidence="7" id="KW-1185">Reference proteome</keyword>
<evidence type="ECO:0000256" key="3">
    <source>
        <dbReference type="ARBA" id="ARBA00023121"/>
    </source>
</evidence>
<reference evidence="6 7" key="1">
    <citation type="submission" date="2022-12" db="EMBL/GenBank/DDBJ databases">
        <title>Chromosome-scale assembly of the Ensete ventricosum genome.</title>
        <authorList>
            <person name="Dussert Y."/>
            <person name="Stocks J."/>
            <person name="Wendawek A."/>
            <person name="Woldeyes F."/>
            <person name="Nichols R.A."/>
            <person name="Borrell J.S."/>
        </authorList>
    </citation>
    <scope>NUCLEOTIDE SEQUENCE [LARGE SCALE GENOMIC DNA]</scope>
    <source>
        <strain evidence="7">cv. Maze</strain>
        <tissue evidence="6">Seeds</tissue>
    </source>
</reference>
<dbReference type="AlphaFoldDB" id="A0AAV8PWJ0"/>
<dbReference type="EMBL" id="JAQQAF010000009">
    <property type="protein sequence ID" value="KAJ8459492.1"/>
    <property type="molecule type" value="Genomic_DNA"/>
</dbReference>
<proteinExistence type="inferred from homology"/>
<dbReference type="PANTHER" id="PTHR33214:SF69">
    <property type="entry name" value="BIFUNCTIONAL INHIBITOR_LIPID-TRANSFER PROTEIN_SEED STORAGE 2S ALBUMIN SUPERFAMILY PROTEIN"/>
    <property type="match status" value="1"/>
</dbReference>
<dbReference type="SUPFAM" id="SSF47699">
    <property type="entry name" value="Bifunctional inhibitor/lipid-transfer protein/seed storage 2S albumin"/>
    <property type="match status" value="1"/>
</dbReference>
<gene>
    <name evidence="6" type="ORF">OPV22_032418</name>
</gene>
<keyword evidence="3" id="KW-0446">Lipid-binding</keyword>
<evidence type="ECO:0000256" key="2">
    <source>
        <dbReference type="ARBA" id="ARBA00022448"/>
    </source>
</evidence>
<comment type="similarity">
    <text evidence="1">Belongs to the plant LTP family. B11E subfamily.</text>
</comment>
<dbReference type="InterPro" id="IPR016140">
    <property type="entry name" value="Bifunc_inhib/LTP/seed_store"/>
</dbReference>
<organism evidence="6 7">
    <name type="scientific">Ensete ventricosum</name>
    <name type="common">Abyssinian banana</name>
    <name type="synonym">Musa ensete</name>
    <dbReference type="NCBI Taxonomy" id="4639"/>
    <lineage>
        <taxon>Eukaryota</taxon>
        <taxon>Viridiplantae</taxon>
        <taxon>Streptophyta</taxon>
        <taxon>Embryophyta</taxon>
        <taxon>Tracheophyta</taxon>
        <taxon>Spermatophyta</taxon>
        <taxon>Magnoliopsida</taxon>
        <taxon>Liliopsida</taxon>
        <taxon>Zingiberales</taxon>
        <taxon>Musaceae</taxon>
        <taxon>Ensete</taxon>
    </lineage>
</organism>
<keyword evidence="2" id="KW-0813">Transport</keyword>
<dbReference type="SMART" id="SM00499">
    <property type="entry name" value="AAI"/>
    <property type="match status" value="1"/>
</dbReference>
<dbReference type="PANTHER" id="PTHR33214">
    <property type="entry name" value="BIFUNCTIONAL INHIBITOR/LIPID-TRANSFER PROTEIN/SEED STORAGE 2S ALBUMIN SUPERFAMILY PROTEIN"/>
    <property type="match status" value="1"/>
</dbReference>
<sequence length="188" mass="20391">MLLWHCIDMDMELDAVGLLTLLRHALRQAPTRRRLAGAASSSAPLHPSLTWNSTPPAISCGGRPPSRVFFGDEDREEGRSFHRWPSSASDPFFSSFIMKASIFVLFIAALLLCRSPTASSVTCNPVELSSCASAILTAAPPTAACCAKLKEQRPCFCQYKQNPNLRGYINSDNSKKVAKSCGVPTPTC</sequence>